<keyword evidence="1" id="KW-0472">Membrane</keyword>
<evidence type="ECO:0000313" key="3">
    <source>
        <dbReference type="Proteomes" id="UP000005104"/>
    </source>
</evidence>
<feature type="transmembrane region" description="Helical" evidence="1">
    <location>
        <begin position="110"/>
        <end position="129"/>
    </location>
</feature>
<name>H5XUW1_9FIRM</name>
<dbReference type="HOGENOM" id="CLU_1493947_0_0_9"/>
<evidence type="ECO:0000313" key="2">
    <source>
        <dbReference type="EMBL" id="EHQ89413.1"/>
    </source>
</evidence>
<keyword evidence="1" id="KW-0812">Transmembrane</keyword>
<dbReference type="EMBL" id="CM001441">
    <property type="protein sequence ID" value="EHQ89413.1"/>
    <property type="molecule type" value="Genomic_DNA"/>
</dbReference>
<gene>
    <name evidence="2" type="ORF">DesyoDRAFT_2332</name>
</gene>
<sequence length="180" mass="20982">MVNWWIIGGIAIIVIGWTWYRGNNMIKSRESLICEITRVGNINAKDIYYLSYHGGVPAIPKPQKLNIAIANQYILLFNDKGDNEKIYFRSFRKIDKLTTRKGPNLKGKSIVLWGPFVGLFLQVKLRYFIIIEYLDSNNQNNNILFECDLKGHKDLYDKIYGYYNKAKNEPNPRIGAWATW</sequence>
<organism evidence="2 3">
    <name type="scientific">Desulfosporosinus youngiae DSM 17734</name>
    <dbReference type="NCBI Taxonomy" id="768710"/>
    <lineage>
        <taxon>Bacteria</taxon>
        <taxon>Bacillati</taxon>
        <taxon>Bacillota</taxon>
        <taxon>Clostridia</taxon>
        <taxon>Eubacteriales</taxon>
        <taxon>Desulfitobacteriaceae</taxon>
        <taxon>Desulfosporosinus</taxon>
    </lineage>
</organism>
<dbReference type="Proteomes" id="UP000005104">
    <property type="component" value="Chromosome"/>
</dbReference>
<dbReference type="AlphaFoldDB" id="H5XUW1"/>
<evidence type="ECO:0000256" key="1">
    <source>
        <dbReference type="SAM" id="Phobius"/>
    </source>
</evidence>
<keyword evidence="1" id="KW-1133">Transmembrane helix</keyword>
<feature type="transmembrane region" description="Helical" evidence="1">
    <location>
        <begin position="6"/>
        <end position="22"/>
    </location>
</feature>
<proteinExistence type="predicted"/>
<dbReference type="RefSeq" id="WP_007783075.1">
    <property type="nucleotide sequence ID" value="NZ_CM001441.1"/>
</dbReference>
<protein>
    <submittedName>
        <fullName evidence="2">Uncharacterized protein</fullName>
    </submittedName>
</protein>
<accession>H5XUW1</accession>
<keyword evidence="3" id="KW-1185">Reference proteome</keyword>
<reference evidence="2 3" key="1">
    <citation type="submission" date="2011-11" db="EMBL/GenBank/DDBJ databases">
        <title>The Noncontiguous Finished genome of Desulfosporosinus youngiae DSM 17734.</title>
        <authorList>
            <consortium name="US DOE Joint Genome Institute (JGI-PGF)"/>
            <person name="Lucas S."/>
            <person name="Han J."/>
            <person name="Lapidus A."/>
            <person name="Cheng J.-F."/>
            <person name="Goodwin L."/>
            <person name="Pitluck S."/>
            <person name="Peters L."/>
            <person name="Ovchinnikova G."/>
            <person name="Lu M."/>
            <person name="Land M.L."/>
            <person name="Hauser L."/>
            <person name="Pester M."/>
            <person name="Spring S."/>
            <person name="Ollivier B."/>
            <person name="Rattei T."/>
            <person name="Klenk H.-P."/>
            <person name="Wagner M."/>
            <person name="Loy A."/>
            <person name="Woyke T.J."/>
        </authorList>
    </citation>
    <scope>NUCLEOTIDE SEQUENCE [LARGE SCALE GENOMIC DNA]</scope>
    <source>
        <strain evidence="2 3">DSM 17734</strain>
    </source>
</reference>
<dbReference type="OrthoDB" id="9949523at2"/>